<proteinExistence type="predicted"/>
<dbReference type="InterPro" id="IPR012577">
    <property type="entry name" value="NIPSNAP"/>
</dbReference>
<dbReference type="EMBL" id="UINC01002864">
    <property type="protein sequence ID" value="SVA01055.1"/>
    <property type="molecule type" value="Genomic_DNA"/>
</dbReference>
<dbReference type="SUPFAM" id="SSF54909">
    <property type="entry name" value="Dimeric alpha+beta barrel"/>
    <property type="match status" value="1"/>
</dbReference>
<dbReference type="Gene3D" id="3.30.70.100">
    <property type="match status" value="1"/>
</dbReference>
<sequence length="146" mass="16304">MTARKPFVFAGVAFIFGVGFMLGTMQGVQDAQAQSAARVFELRTYTTPEGKLPNLEARFRDHTMSIFEKHGITNVAYWTPQDEPLSANTLVYIIAHDSREAATASWAAFQADPEWQRVSRESQVDGRILNGVESVFLDPTDFSPMQ</sequence>
<feature type="domain" description="NIPSNAP" evidence="1">
    <location>
        <begin position="40"/>
        <end position="144"/>
    </location>
</feature>
<evidence type="ECO:0000313" key="2">
    <source>
        <dbReference type="EMBL" id="SVA01055.1"/>
    </source>
</evidence>
<name>A0A381SAC5_9ZZZZ</name>
<organism evidence="2">
    <name type="scientific">marine metagenome</name>
    <dbReference type="NCBI Taxonomy" id="408172"/>
    <lineage>
        <taxon>unclassified sequences</taxon>
        <taxon>metagenomes</taxon>
        <taxon>ecological metagenomes</taxon>
    </lineage>
</organism>
<dbReference type="AlphaFoldDB" id="A0A381SAC5"/>
<gene>
    <name evidence="2" type="ORF">METZ01_LOCUS53909</name>
</gene>
<accession>A0A381SAC5</accession>
<protein>
    <recommendedName>
        <fullName evidence="1">NIPSNAP domain-containing protein</fullName>
    </recommendedName>
</protein>
<dbReference type="Pfam" id="PF07978">
    <property type="entry name" value="NIPSNAP"/>
    <property type="match status" value="1"/>
</dbReference>
<evidence type="ECO:0000259" key="1">
    <source>
        <dbReference type="Pfam" id="PF07978"/>
    </source>
</evidence>
<dbReference type="InterPro" id="IPR011008">
    <property type="entry name" value="Dimeric_a/b-barrel"/>
</dbReference>
<reference evidence="2" key="1">
    <citation type="submission" date="2018-05" db="EMBL/GenBank/DDBJ databases">
        <authorList>
            <person name="Lanie J.A."/>
            <person name="Ng W.-L."/>
            <person name="Kazmierczak K.M."/>
            <person name="Andrzejewski T.M."/>
            <person name="Davidsen T.M."/>
            <person name="Wayne K.J."/>
            <person name="Tettelin H."/>
            <person name="Glass J.I."/>
            <person name="Rusch D."/>
            <person name="Podicherti R."/>
            <person name="Tsui H.-C.T."/>
            <person name="Winkler M.E."/>
        </authorList>
    </citation>
    <scope>NUCLEOTIDE SEQUENCE</scope>
</reference>